<evidence type="ECO:0000259" key="1">
    <source>
        <dbReference type="Pfam" id="PF00089"/>
    </source>
</evidence>
<reference evidence="2" key="1">
    <citation type="submission" date="2022-03" db="EMBL/GenBank/DDBJ databases">
        <authorList>
            <person name="Martin H S."/>
        </authorList>
    </citation>
    <scope>NUCLEOTIDE SEQUENCE</scope>
</reference>
<feature type="domain" description="Peptidase S1" evidence="1">
    <location>
        <begin position="37"/>
        <end position="113"/>
    </location>
</feature>
<dbReference type="SUPFAM" id="SSF50494">
    <property type="entry name" value="Trypsin-like serine proteases"/>
    <property type="match status" value="1"/>
</dbReference>
<keyword evidence="3" id="KW-1185">Reference proteome</keyword>
<organism evidence="2 3">
    <name type="scientific">Iphiclides podalirius</name>
    <name type="common">scarce swallowtail</name>
    <dbReference type="NCBI Taxonomy" id="110791"/>
    <lineage>
        <taxon>Eukaryota</taxon>
        <taxon>Metazoa</taxon>
        <taxon>Ecdysozoa</taxon>
        <taxon>Arthropoda</taxon>
        <taxon>Hexapoda</taxon>
        <taxon>Insecta</taxon>
        <taxon>Pterygota</taxon>
        <taxon>Neoptera</taxon>
        <taxon>Endopterygota</taxon>
        <taxon>Lepidoptera</taxon>
        <taxon>Glossata</taxon>
        <taxon>Ditrysia</taxon>
        <taxon>Papilionoidea</taxon>
        <taxon>Papilionidae</taxon>
        <taxon>Papilioninae</taxon>
        <taxon>Iphiclides</taxon>
    </lineage>
</organism>
<dbReference type="Gene3D" id="2.40.10.10">
    <property type="entry name" value="Trypsin-like serine proteases"/>
    <property type="match status" value="1"/>
</dbReference>
<gene>
    <name evidence="2" type="ORF">IPOD504_LOCUS2839</name>
</gene>
<dbReference type="InterPro" id="IPR001254">
    <property type="entry name" value="Trypsin_dom"/>
</dbReference>
<dbReference type="EMBL" id="OW152824">
    <property type="protein sequence ID" value="CAH2040840.1"/>
    <property type="molecule type" value="Genomic_DNA"/>
</dbReference>
<dbReference type="InterPro" id="IPR033116">
    <property type="entry name" value="TRYPSIN_SER"/>
</dbReference>
<evidence type="ECO:0000313" key="2">
    <source>
        <dbReference type="EMBL" id="CAH2040840.1"/>
    </source>
</evidence>
<feature type="non-terminal residue" evidence="2">
    <location>
        <position position="119"/>
    </location>
</feature>
<proteinExistence type="predicted"/>
<dbReference type="InterPro" id="IPR009003">
    <property type="entry name" value="Peptidase_S1_PA"/>
</dbReference>
<dbReference type="InterPro" id="IPR043504">
    <property type="entry name" value="Peptidase_S1_PA_chymotrypsin"/>
</dbReference>
<evidence type="ECO:0000313" key="3">
    <source>
        <dbReference type="Proteomes" id="UP000837857"/>
    </source>
</evidence>
<name>A0ABN8HT77_9NEOP</name>
<dbReference type="Proteomes" id="UP000837857">
    <property type="component" value="Chromosome 12"/>
</dbReference>
<dbReference type="Pfam" id="PF00089">
    <property type="entry name" value="Trypsin"/>
    <property type="match status" value="1"/>
</dbReference>
<dbReference type="PROSITE" id="PS00135">
    <property type="entry name" value="TRYPSIN_SER"/>
    <property type="match status" value="1"/>
</dbReference>
<sequence length="119" mass="13005">MVGYGITTKTLPDGEIITDDTLILKKPLQVLKVLVIKCEEENYKDSQFCLAPRCGQVATVCGGDSGGPLIHPSGMIGVLVLSEATGFCLDATEKRRVRIVGYISPVSRYIDWIKNSMEE</sequence>
<accession>A0ABN8HT77</accession>
<protein>
    <recommendedName>
        <fullName evidence="1">Peptidase S1 domain-containing protein</fullName>
    </recommendedName>
</protein>